<evidence type="ECO:0000256" key="1">
    <source>
        <dbReference type="ARBA" id="ARBA00006987"/>
    </source>
</evidence>
<evidence type="ECO:0000313" key="5">
    <source>
        <dbReference type="Proteomes" id="UP000249065"/>
    </source>
</evidence>
<dbReference type="Pfam" id="PF03401">
    <property type="entry name" value="TctC"/>
    <property type="match status" value="1"/>
</dbReference>
<dbReference type="GO" id="GO:0016627">
    <property type="term" value="F:oxidoreductase activity, acting on the CH-CH group of donors"/>
    <property type="evidence" value="ECO:0007669"/>
    <property type="project" value="InterPro"/>
</dbReference>
<proteinExistence type="inferred from homology"/>
<protein>
    <recommendedName>
        <fullName evidence="3">Acyl-CoA dehydrogenase C-terminal domain-containing protein</fullName>
    </recommendedName>
</protein>
<dbReference type="PANTHER" id="PTHR42928:SF5">
    <property type="entry name" value="BLR1237 PROTEIN"/>
    <property type="match status" value="1"/>
</dbReference>
<evidence type="ECO:0000256" key="2">
    <source>
        <dbReference type="ARBA" id="ARBA00023002"/>
    </source>
</evidence>
<gene>
    <name evidence="4" type="ORF">DOO78_06905</name>
</gene>
<dbReference type="InterPro" id="IPR013107">
    <property type="entry name" value="Acyl-CoA_DH_C"/>
</dbReference>
<organism evidence="4 5">
    <name type="scientific">Roseicella frigidaeris</name>
    <dbReference type="NCBI Taxonomy" id="2230885"/>
    <lineage>
        <taxon>Bacteria</taxon>
        <taxon>Pseudomonadati</taxon>
        <taxon>Pseudomonadota</taxon>
        <taxon>Alphaproteobacteria</taxon>
        <taxon>Acetobacterales</taxon>
        <taxon>Roseomonadaceae</taxon>
        <taxon>Roseicella</taxon>
    </lineage>
</organism>
<dbReference type="OrthoDB" id="8970543at2"/>
<dbReference type="SUPFAM" id="SSF56645">
    <property type="entry name" value="Acyl-CoA dehydrogenase NM domain-like"/>
    <property type="match status" value="1"/>
</dbReference>
<dbReference type="Gene3D" id="3.40.190.150">
    <property type="entry name" value="Bordetella uptake gene, domain 1"/>
    <property type="match status" value="1"/>
</dbReference>
<dbReference type="Proteomes" id="UP000249065">
    <property type="component" value="Unassembled WGS sequence"/>
</dbReference>
<dbReference type="Pfam" id="PF08028">
    <property type="entry name" value="Acyl-CoA_dh_2"/>
    <property type="match status" value="1"/>
</dbReference>
<accession>A0A327MBT8</accession>
<sequence length="696" mass="72735">MDHPGTADPVAAAAALGPLIAASAPGIEASRCFPPELAEALHRARLLRLLLPRSAGGEEVDPGTYLRAIIELAGHDASVAWNTYVANSATLIAAMLEPEAAAAIFADPRAVIAWGPPNGVVAAVVPGGYRVSGRFDFASGCRMASWMGVHCPVREADGSLRPNALGRPAIRTLLFPAGAARLIESWDAIGLRGTGSDSYAVEDLFVPERFSASREEPERRRERGPLYAFTHQGLYAVGASGVALGTAGAMLRAFMALAMGKTPRGQSLLAEDALVQAEVARATAQLGAARAWLLEMLGEMQAAARPEAPLPVEARARLRLGCAHAIQAAITVGDAAYRAAGIDAIRPGSPFERRFRDLHTLSQQIQARSAHFAAAGQVLLGSLTLAAPALRQATAQGAAEAGWPNREIQLVTGFGPGGGTDLVARAIAAHMEKTLGVSIVVRNTPGAGGTLGPTRIAQSKPDGYTFGLVGFSALVVAPLTMDLPYRPWESFDFLGVTSELRIGIPVGPSLPHVRTLAEFIAEGRKRPLAIASTNPGSAVSFFDLQRLAGLQMTYVQIPSIAEAGTQVAGGHIDSYTGTSEMIGLVKGGTVRMLASASIDRWPEFPEAPTLIEQGYETATRQLIIWAGPAGLPPGIRDRLEAALLAAARAPEVIARQEAASIAPRPLPRAEALAVMQAVRPGVEAALAAAGMVRKRG</sequence>
<dbReference type="SUPFAM" id="SSF47203">
    <property type="entry name" value="Acyl-CoA dehydrogenase C-terminal domain-like"/>
    <property type="match status" value="1"/>
</dbReference>
<dbReference type="Gene3D" id="3.40.190.10">
    <property type="entry name" value="Periplasmic binding protein-like II"/>
    <property type="match status" value="1"/>
</dbReference>
<dbReference type="AlphaFoldDB" id="A0A327MBT8"/>
<dbReference type="CDD" id="cd07012">
    <property type="entry name" value="PBP2_Bug_TTT"/>
    <property type="match status" value="1"/>
</dbReference>
<dbReference type="GO" id="GO:0050660">
    <property type="term" value="F:flavin adenine dinucleotide binding"/>
    <property type="evidence" value="ECO:0007669"/>
    <property type="project" value="InterPro"/>
</dbReference>
<keyword evidence="2" id="KW-0560">Oxidoreductase</keyword>
<dbReference type="Gene3D" id="1.10.540.10">
    <property type="entry name" value="Acyl-CoA dehydrogenase/oxidase, N-terminal domain"/>
    <property type="match status" value="1"/>
</dbReference>
<feature type="domain" description="Acyl-CoA dehydrogenase C-terminal" evidence="3">
    <location>
        <begin position="238"/>
        <end position="363"/>
    </location>
</feature>
<reference evidence="5" key="1">
    <citation type="submission" date="2018-06" db="EMBL/GenBank/DDBJ databases">
        <authorList>
            <person name="Khan S.A."/>
        </authorList>
    </citation>
    <scope>NUCLEOTIDE SEQUENCE [LARGE SCALE GENOMIC DNA]</scope>
    <source>
        <strain evidence="5">DB-1506</strain>
    </source>
</reference>
<dbReference type="InterPro" id="IPR005064">
    <property type="entry name" value="BUG"/>
</dbReference>
<comment type="similarity">
    <text evidence="1">Belongs to the UPF0065 (bug) family.</text>
</comment>
<keyword evidence="5" id="KW-1185">Reference proteome</keyword>
<dbReference type="EMBL" id="QLIX01000003">
    <property type="protein sequence ID" value="RAI59965.1"/>
    <property type="molecule type" value="Genomic_DNA"/>
</dbReference>
<comment type="caution">
    <text evidence="4">The sequence shown here is derived from an EMBL/GenBank/DDBJ whole genome shotgun (WGS) entry which is preliminary data.</text>
</comment>
<dbReference type="InterPro" id="IPR036250">
    <property type="entry name" value="AcylCo_DH-like_C"/>
</dbReference>
<dbReference type="Gene3D" id="1.20.140.10">
    <property type="entry name" value="Butyryl-CoA Dehydrogenase, subunit A, domain 3"/>
    <property type="match status" value="1"/>
</dbReference>
<evidence type="ECO:0000259" key="3">
    <source>
        <dbReference type="Pfam" id="PF08028"/>
    </source>
</evidence>
<dbReference type="InterPro" id="IPR046373">
    <property type="entry name" value="Acyl-CoA_Oxase/DH_mid-dom_sf"/>
</dbReference>
<name>A0A327MBT8_9PROT</name>
<dbReference type="InterPro" id="IPR037069">
    <property type="entry name" value="AcylCoA_DH/ox_N_sf"/>
</dbReference>
<dbReference type="InterPro" id="IPR009100">
    <property type="entry name" value="AcylCoA_DH/oxidase_NM_dom_sf"/>
</dbReference>
<evidence type="ECO:0000313" key="4">
    <source>
        <dbReference type="EMBL" id="RAI59965.1"/>
    </source>
</evidence>
<dbReference type="RefSeq" id="WP_111468996.1">
    <property type="nucleotide sequence ID" value="NZ_QLIX01000003.1"/>
</dbReference>
<dbReference type="InterPro" id="IPR042100">
    <property type="entry name" value="Bug_dom1"/>
</dbReference>
<dbReference type="PANTHER" id="PTHR42928">
    <property type="entry name" value="TRICARBOXYLATE-BINDING PROTEIN"/>
    <property type="match status" value="1"/>
</dbReference>
<dbReference type="Gene3D" id="2.40.110.10">
    <property type="entry name" value="Butyryl-CoA Dehydrogenase, subunit A, domain 2"/>
    <property type="match status" value="1"/>
</dbReference>